<dbReference type="Proteomes" id="UP000078200">
    <property type="component" value="Unassembled WGS sequence"/>
</dbReference>
<sequence>MERTPVSKQCFISIKSLTATMAPPTLENVFLGQDSLYFQSIIKMKFNSVTTTAALTIYNINNLPTMESLALPRDLYWDGKFEPISPPSSQLFSIYDELNGSWISGENFANDITIISNDDIELKHDMDLAEEVLGNDEELVVQFYDMHEDKNLLIGSYYLRFDFWFYESTNKIRYFGKLISSVDTYNLNNN</sequence>
<name>A0A1A9UEY7_GLOAU</name>
<dbReference type="EnsemblMetazoa" id="GAUT002653-RA">
    <property type="protein sequence ID" value="GAUT002653-PA"/>
    <property type="gene ID" value="GAUT002653"/>
</dbReference>
<evidence type="ECO:0000313" key="1">
    <source>
        <dbReference type="EnsemblMetazoa" id="GAUT002653-PA"/>
    </source>
</evidence>
<dbReference type="AlphaFoldDB" id="A0A1A9UEY7"/>
<dbReference type="STRING" id="7395.A0A1A9UEY7"/>
<reference evidence="1" key="1">
    <citation type="submission" date="2020-05" db="UniProtKB">
        <authorList>
            <consortium name="EnsemblMetazoa"/>
        </authorList>
    </citation>
    <scope>IDENTIFICATION</scope>
    <source>
        <strain evidence="1">TTRI</strain>
    </source>
</reference>
<protein>
    <submittedName>
        <fullName evidence="1">Uncharacterized protein</fullName>
    </submittedName>
</protein>
<organism evidence="1 2">
    <name type="scientific">Glossina austeni</name>
    <name type="common">Savannah tsetse fly</name>
    <dbReference type="NCBI Taxonomy" id="7395"/>
    <lineage>
        <taxon>Eukaryota</taxon>
        <taxon>Metazoa</taxon>
        <taxon>Ecdysozoa</taxon>
        <taxon>Arthropoda</taxon>
        <taxon>Hexapoda</taxon>
        <taxon>Insecta</taxon>
        <taxon>Pterygota</taxon>
        <taxon>Neoptera</taxon>
        <taxon>Endopterygota</taxon>
        <taxon>Diptera</taxon>
        <taxon>Brachycera</taxon>
        <taxon>Muscomorpha</taxon>
        <taxon>Hippoboscoidea</taxon>
        <taxon>Glossinidae</taxon>
        <taxon>Glossina</taxon>
    </lineage>
</organism>
<evidence type="ECO:0000313" key="2">
    <source>
        <dbReference type="Proteomes" id="UP000078200"/>
    </source>
</evidence>
<keyword evidence="2" id="KW-1185">Reference proteome</keyword>
<proteinExistence type="predicted"/>
<accession>A0A1A9UEY7</accession>
<dbReference type="VEuPathDB" id="VectorBase:GAUT002653"/>